<dbReference type="Proteomes" id="UP000790347">
    <property type="component" value="Unassembled WGS sequence"/>
</dbReference>
<accession>A0A922LAS9</accession>
<protein>
    <submittedName>
        <fullName evidence="1">Uncharacterized protein</fullName>
    </submittedName>
</protein>
<name>A0A922LAS9_DERFA</name>
<proteinExistence type="predicted"/>
<comment type="caution">
    <text evidence="1">The sequence shown here is derived from an EMBL/GenBank/DDBJ whole genome shotgun (WGS) entry which is preliminary data.</text>
</comment>
<dbReference type="EMBL" id="ASGP02000001">
    <property type="protein sequence ID" value="KAH9528698.1"/>
    <property type="molecule type" value="Genomic_DNA"/>
</dbReference>
<sequence length="67" mass="7471">MVEKDQIPGIMVVDNLSSLLIHMKILSSTLISRLSSQTYLFNERGDDKIVIVVAVVVDSCDDYDDVI</sequence>
<keyword evidence="2" id="KW-1185">Reference proteome</keyword>
<organism evidence="1 2">
    <name type="scientific">Dermatophagoides farinae</name>
    <name type="common">American house dust mite</name>
    <dbReference type="NCBI Taxonomy" id="6954"/>
    <lineage>
        <taxon>Eukaryota</taxon>
        <taxon>Metazoa</taxon>
        <taxon>Ecdysozoa</taxon>
        <taxon>Arthropoda</taxon>
        <taxon>Chelicerata</taxon>
        <taxon>Arachnida</taxon>
        <taxon>Acari</taxon>
        <taxon>Acariformes</taxon>
        <taxon>Sarcoptiformes</taxon>
        <taxon>Astigmata</taxon>
        <taxon>Psoroptidia</taxon>
        <taxon>Analgoidea</taxon>
        <taxon>Pyroglyphidae</taxon>
        <taxon>Dermatophagoidinae</taxon>
        <taxon>Dermatophagoides</taxon>
    </lineage>
</organism>
<reference evidence="1" key="1">
    <citation type="submission" date="2013-05" db="EMBL/GenBank/DDBJ databases">
        <authorList>
            <person name="Yim A.K.Y."/>
            <person name="Chan T.F."/>
            <person name="Ji K.M."/>
            <person name="Liu X.Y."/>
            <person name="Zhou J.W."/>
            <person name="Li R.Q."/>
            <person name="Yang K.Y."/>
            <person name="Li J."/>
            <person name="Li M."/>
            <person name="Law P.T.W."/>
            <person name="Wu Y.L."/>
            <person name="Cai Z.L."/>
            <person name="Qin H."/>
            <person name="Bao Y."/>
            <person name="Leung R.K.K."/>
            <person name="Ng P.K.S."/>
            <person name="Zou J."/>
            <person name="Zhong X.J."/>
            <person name="Ran P.X."/>
            <person name="Zhong N.S."/>
            <person name="Liu Z.G."/>
            <person name="Tsui S.K.W."/>
        </authorList>
    </citation>
    <scope>NUCLEOTIDE SEQUENCE</scope>
    <source>
        <strain evidence="1">Derf</strain>
        <tissue evidence="1">Whole organism</tissue>
    </source>
</reference>
<reference evidence="1" key="2">
    <citation type="journal article" date="2022" name="Res Sq">
        <title>Comparative Genomics Reveals Insights into the Divergent Evolution of Astigmatic Mites and Household Pest Adaptations.</title>
        <authorList>
            <person name="Xiong Q."/>
            <person name="Wan A.T.-Y."/>
            <person name="Liu X.-Y."/>
            <person name="Fung C.S.-H."/>
            <person name="Xiao X."/>
            <person name="Malainual N."/>
            <person name="Hou J."/>
            <person name="Wang L."/>
            <person name="Wang M."/>
            <person name="Yang K."/>
            <person name="Cui Y."/>
            <person name="Leung E."/>
            <person name="Nong W."/>
            <person name="Shin S.-K."/>
            <person name="Au S."/>
            <person name="Jeong K.Y."/>
            <person name="Chew F.T."/>
            <person name="Hui J."/>
            <person name="Leung T.F."/>
            <person name="Tungtrongchitr A."/>
            <person name="Zhong N."/>
            <person name="Liu Z."/>
            <person name="Tsui S."/>
        </authorList>
    </citation>
    <scope>NUCLEOTIDE SEQUENCE</scope>
    <source>
        <strain evidence="1">Derf</strain>
        <tissue evidence="1">Whole organism</tissue>
    </source>
</reference>
<dbReference type="AlphaFoldDB" id="A0A922LAS9"/>
<evidence type="ECO:0000313" key="2">
    <source>
        <dbReference type="Proteomes" id="UP000790347"/>
    </source>
</evidence>
<gene>
    <name evidence="1" type="ORF">DERF_002618</name>
</gene>
<evidence type="ECO:0000313" key="1">
    <source>
        <dbReference type="EMBL" id="KAH9528698.1"/>
    </source>
</evidence>